<keyword evidence="12" id="KW-1185">Reference proteome</keyword>
<reference evidence="12" key="1">
    <citation type="submission" date="2012-09" db="EMBL/GenBank/DDBJ databases">
        <authorList>
            <person name="Martin A.A."/>
        </authorList>
    </citation>
    <scope>NUCLEOTIDE SEQUENCE</scope>
</reference>
<comment type="similarity">
    <text evidence="4">Belongs to the IWR1/SLC7A6OS family.</text>
</comment>
<dbReference type="STRING" id="6313.A0A0K0CZA0"/>
<keyword evidence="6" id="KW-0813">Transport</keyword>
<feature type="region of interest" description="Disordered" evidence="10">
    <location>
        <begin position="139"/>
        <end position="182"/>
    </location>
</feature>
<dbReference type="GO" id="GO:0032502">
    <property type="term" value="P:developmental process"/>
    <property type="evidence" value="ECO:0007669"/>
    <property type="project" value="TreeGrafter"/>
</dbReference>
<evidence type="ECO:0000259" key="11">
    <source>
        <dbReference type="Pfam" id="PF08574"/>
    </source>
</evidence>
<dbReference type="Proteomes" id="UP000035642">
    <property type="component" value="Unassembled WGS sequence"/>
</dbReference>
<evidence type="ECO:0000256" key="1">
    <source>
        <dbReference type="ARBA" id="ARBA00003202"/>
    </source>
</evidence>
<evidence type="ECO:0000256" key="6">
    <source>
        <dbReference type="ARBA" id="ARBA00022448"/>
    </source>
</evidence>
<evidence type="ECO:0000256" key="8">
    <source>
        <dbReference type="ARBA" id="ARBA00022927"/>
    </source>
</evidence>
<proteinExistence type="inferred from homology"/>
<protein>
    <recommendedName>
        <fullName evidence="5">Probable RNA polymerase II nuclear localization protein SLC7A6OS</fullName>
    </recommendedName>
</protein>
<feature type="domain" description="Transcription factor Iwr1" evidence="11">
    <location>
        <begin position="126"/>
        <end position="170"/>
    </location>
</feature>
<name>A0A0K0CZA0_ANGCA</name>
<evidence type="ECO:0000256" key="10">
    <source>
        <dbReference type="SAM" id="MobiDB-lite"/>
    </source>
</evidence>
<comment type="function">
    <text evidence="1">Directs RNA polymerase II nuclear import.</text>
</comment>
<dbReference type="PANTHER" id="PTHR31196:SF2">
    <property type="entry name" value="RNA POLYMERASE II NUCLEAR LOCALIZATION PROTEIN SLC7A6OS-RELATED"/>
    <property type="match status" value="1"/>
</dbReference>
<evidence type="ECO:0000256" key="5">
    <source>
        <dbReference type="ARBA" id="ARBA00017036"/>
    </source>
</evidence>
<evidence type="ECO:0000256" key="7">
    <source>
        <dbReference type="ARBA" id="ARBA00022490"/>
    </source>
</evidence>
<evidence type="ECO:0000256" key="4">
    <source>
        <dbReference type="ARBA" id="ARBA00010218"/>
    </source>
</evidence>
<evidence type="ECO:0000256" key="3">
    <source>
        <dbReference type="ARBA" id="ARBA00004496"/>
    </source>
</evidence>
<reference evidence="13" key="2">
    <citation type="submission" date="2017-02" db="UniProtKB">
        <authorList>
            <consortium name="WormBaseParasite"/>
        </authorList>
    </citation>
    <scope>IDENTIFICATION</scope>
</reference>
<evidence type="ECO:0000313" key="12">
    <source>
        <dbReference type="Proteomes" id="UP000035642"/>
    </source>
</evidence>
<comment type="subcellular location">
    <subcellularLocation>
        <location evidence="3">Cytoplasm</location>
    </subcellularLocation>
    <subcellularLocation>
        <location evidence="2">Nucleus</location>
    </subcellularLocation>
</comment>
<dbReference type="GO" id="GO:0015031">
    <property type="term" value="P:protein transport"/>
    <property type="evidence" value="ECO:0007669"/>
    <property type="project" value="UniProtKB-KW"/>
</dbReference>
<evidence type="ECO:0000256" key="2">
    <source>
        <dbReference type="ARBA" id="ARBA00004123"/>
    </source>
</evidence>
<feature type="compositionally biased region" description="Acidic residues" evidence="10">
    <location>
        <begin position="167"/>
        <end position="178"/>
    </location>
</feature>
<keyword evidence="8" id="KW-0653">Protein transport</keyword>
<keyword evidence="9" id="KW-0539">Nucleus</keyword>
<accession>A0A0K0CZA0</accession>
<dbReference type="WBParaSite" id="ACAC_0000303701-mRNA-1">
    <property type="protein sequence ID" value="ACAC_0000303701-mRNA-1"/>
    <property type="gene ID" value="ACAC_0000303701"/>
</dbReference>
<dbReference type="PANTHER" id="PTHR31196">
    <property type="entry name" value="RNA POLYMERASE II NUCLEAR LOCALIZATION PROTEIN SLC7A6OS-RELATED"/>
    <property type="match status" value="1"/>
</dbReference>
<dbReference type="InterPro" id="IPR013883">
    <property type="entry name" value="TF_Iwr1_dom"/>
</dbReference>
<evidence type="ECO:0000313" key="13">
    <source>
        <dbReference type="WBParaSite" id="ACAC_0000303701-mRNA-1"/>
    </source>
</evidence>
<sequence length="328" mass="37945">MEDKMPIIRVRRKRSASPQAALILEKKRRKDDPLLFSLFKSVRKDEGDCGISGARVIEFELGSLDHGGSTGLQFIAEHDDATAGQNNDSMEKWSSNDVEESVEYDYYRIYRGSFTEPIIHWNSELELRFATEEEQSLLLGNSDSESDRVADDDDDSNDENNWRNDYPEEEDCDDTDNDSVDHNMDSSYNRGHLFDDYNSLGIDQLRRRLEMFEVVEYEADEDISDDDPALAMRRYVSFEYPLADVRRVRFAVMGNTPWNREFLPAVLFHDREGRNSSNKVVMKAIAKYRIFTGLPEICVRDDSEKENNYLDESILLLILNRSLALKAN</sequence>
<dbReference type="GO" id="GO:0005634">
    <property type="term" value="C:nucleus"/>
    <property type="evidence" value="ECO:0007669"/>
    <property type="project" value="UniProtKB-SubCell"/>
</dbReference>
<organism evidence="12 13">
    <name type="scientific">Angiostrongylus cantonensis</name>
    <name type="common">Rat lungworm</name>
    <dbReference type="NCBI Taxonomy" id="6313"/>
    <lineage>
        <taxon>Eukaryota</taxon>
        <taxon>Metazoa</taxon>
        <taxon>Ecdysozoa</taxon>
        <taxon>Nematoda</taxon>
        <taxon>Chromadorea</taxon>
        <taxon>Rhabditida</taxon>
        <taxon>Rhabditina</taxon>
        <taxon>Rhabditomorpha</taxon>
        <taxon>Strongyloidea</taxon>
        <taxon>Metastrongylidae</taxon>
        <taxon>Angiostrongylus</taxon>
    </lineage>
</organism>
<keyword evidence="7" id="KW-0963">Cytoplasm</keyword>
<dbReference type="AlphaFoldDB" id="A0A0K0CZA0"/>
<dbReference type="GO" id="GO:0005737">
    <property type="term" value="C:cytoplasm"/>
    <property type="evidence" value="ECO:0007669"/>
    <property type="project" value="UniProtKB-SubCell"/>
</dbReference>
<dbReference type="InterPro" id="IPR040218">
    <property type="entry name" value="SLC7A6OS"/>
</dbReference>
<evidence type="ECO:0000256" key="9">
    <source>
        <dbReference type="ARBA" id="ARBA00023242"/>
    </source>
</evidence>
<dbReference type="Pfam" id="PF08574">
    <property type="entry name" value="Iwr1"/>
    <property type="match status" value="1"/>
</dbReference>